<evidence type="ECO:0000256" key="3">
    <source>
        <dbReference type="ARBA" id="ARBA00022946"/>
    </source>
</evidence>
<dbReference type="Gene3D" id="2.40.50.100">
    <property type="match status" value="2"/>
</dbReference>
<evidence type="ECO:0000256" key="5">
    <source>
        <dbReference type="SAM" id="SignalP"/>
    </source>
</evidence>
<reference evidence="8" key="1">
    <citation type="submission" date="2021-01" db="EMBL/GenBank/DDBJ databases">
        <authorList>
            <person name="Corre E."/>
            <person name="Pelletier E."/>
            <person name="Niang G."/>
            <person name="Scheremetjew M."/>
            <person name="Finn R."/>
            <person name="Kale V."/>
            <person name="Holt S."/>
            <person name="Cochrane G."/>
            <person name="Meng A."/>
            <person name="Brown T."/>
            <person name="Cohen L."/>
        </authorList>
    </citation>
    <scope>NUCLEOTIDE SEQUENCE</scope>
    <source>
        <strain evidence="8">CCMP1661</strain>
    </source>
</reference>
<evidence type="ECO:0000256" key="4">
    <source>
        <dbReference type="RuleBase" id="RU003423"/>
    </source>
</evidence>
<dbReference type="Pfam" id="PF00364">
    <property type="entry name" value="Biotin_lipoyl"/>
    <property type="match status" value="2"/>
</dbReference>
<keyword evidence="5" id="KW-0732">Signal</keyword>
<dbReference type="PROSITE" id="PS50968">
    <property type="entry name" value="BIOTINYL_LIPOYL"/>
    <property type="match status" value="2"/>
</dbReference>
<dbReference type="PANTHER" id="PTHR23151:SF75">
    <property type="entry name" value="DIHYDROLIPOYLLYSINE-RESIDUE ACETYLTRANSFERASE COMPONENT 5 OF PYRUVATE DEHYDROGENASE COMPLEX, CHLOROPLASTIC"/>
    <property type="match status" value="1"/>
</dbReference>
<feature type="domain" description="Peripheral subunit-binding (PSBD)" evidence="7">
    <location>
        <begin position="359"/>
        <end position="396"/>
    </location>
</feature>
<dbReference type="InterPro" id="IPR000089">
    <property type="entry name" value="Biotin_lipoyl"/>
</dbReference>
<feature type="signal peptide" evidence="5">
    <location>
        <begin position="1"/>
        <end position="18"/>
    </location>
</feature>
<dbReference type="InterPro" id="IPR003016">
    <property type="entry name" value="2-oxoA_DH_lipoyl-BS"/>
</dbReference>
<dbReference type="Pfam" id="PF02817">
    <property type="entry name" value="E3_binding"/>
    <property type="match status" value="2"/>
</dbReference>
<dbReference type="SUPFAM" id="SSF52777">
    <property type="entry name" value="CoA-dependent acyltransferases"/>
    <property type="match status" value="1"/>
</dbReference>
<dbReference type="Gene3D" id="3.30.559.10">
    <property type="entry name" value="Chloramphenicol acetyltransferase-like domain"/>
    <property type="match status" value="1"/>
</dbReference>
<dbReference type="GO" id="GO:0045254">
    <property type="term" value="C:pyruvate dehydrogenase complex"/>
    <property type="evidence" value="ECO:0007669"/>
    <property type="project" value="InterPro"/>
</dbReference>
<dbReference type="GO" id="GO:0006086">
    <property type="term" value="P:pyruvate decarboxylation to acetyl-CoA"/>
    <property type="evidence" value="ECO:0007669"/>
    <property type="project" value="InterPro"/>
</dbReference>
<dbReference type="GO" id="GO:0004742">
    <property type="term" value="F:dihydrolipoyllysine-residue acetyltransferase activity"/>
    <property type="evidence" value="ECO:0007669"/>
    <property type="project" value="TreeGrafter"/>
</dbReference>
<keyword evidence="4" id="KW-0012">Acyltransferase</keyword>
<comment type="similarity">
    <text evidence="1 4">Belongs to the 2-oxoacid dehydrogenase family.</text>
</comment>
<gene>
    <name evidence="8" type="ORF">FJAP1339_LOCUS11045</name>
</gene>
<dbReference type="InterPro" id="IPR001078">
    <property type="entry name" value="2-oxoacid_DH_actylTfrase"/>
</dbReference>
<evidence type="ECO:0000259" key="7">
    <source>
        <dbReference type="PROSITE" id="PS51826"/>
    </source>
</evidence>
<dbReference type="AlphaFoldDB" id="A0A7S2V509"/>
<dbReference type="InterPro" id="IPR011053">
    <property type="entry name" value="Single_hybrid_motif"/>
</dbReference>
<dbReference type="EC" id="2.3.1.-" evidence="4"/>
<dbReference type="InterPro" id="IPR036625">
    <property type="entry name" value="E3-bd_dom_sf"/>
</dbReference>
<protein>
    <recommendedName>
        <fullName evidence="4">Dihydrolipoamide acetyltransferase component of pyruvate dehydrogenase complex</fullName>
        <ecNumber evidence="4">2.3.1.-</ecNumber>
    </recommendedName>
</protein>
<feature type="chain" id="PRO_5031510460" description="Dihydrolipoamide acetyltransferase component of pyruvate dehydrogenase complex" evidence="5">
    <location>
        <begin position="19"/>
        <end position="655"/>
    </location>
</feature>
<feature type="domain" description="Lipoyl-binding" evidence="6">
    <location>
        <begin position="171"/>
        <end position="246"/>
    </location>
</feature>
<dbReference type="Pfam" id="PF00198">
    <property type="entry name" value="2-oxoacid_dh"/>
    <property type="match status" value="1"/>
</dbReference>
<keyword evidence="4" id="KW-0808">Transferase</keyword>
<dbReference type="InterPro" id="IPR023213">
    <property type="entry name" value="CAT-like_dom_sf"/>
</dbReference>
<proteinExistence type="inferred from homology"/>
<evidence type="ECO:0000313" key="8">
    <source>
        <dbReference type="EMBL" id="CAD9873071.1"/>
    </source>
</evidence>
<dbReference type="EMBL" id="HBHR01021676">
    <property type="protein sequence ID" value="CAD9873071.1"/>
    <property type="molecule type" value="Transcribed_RNA"/>
</dbReference>
<accession>A0A7S2V509</accession>
<feature type="domain" description="Peripheral subunit-binding (PSBD)" evidence="7">
    <location>
        <begin position="297"/>
        <end position="334"/>
    </location>
</feature>
<dbReference type="PROSITE" id="PS51826">
    <property type="entry name" value="PSBD"/>
    <property type="match status" value="2"/>
</dbReference>
<dbReference type="SUPFAM" id="SSF47005">
    <property type="entry name" value="Peripheral subunit-binding domain of 2-oxo acid dehydrogenase complex"/>
    <property type="match status" value="2"/>
</dbReference>
<dbReference type="Gene3D" id="4.10.320.10">
    <property type="entry name" value="E3-binding domain"/>
    <property type="match status" value="2"/>
</dbReference>
<keyword evidence="3" id="KW-0809">Transit peptide</keyword>
<dbReference type="PROSITE" id="PS00189">
    <property type="entry name" value="LIPOYL"/>
    <property type="match status" value="2"/>
</dbReference>
<keyword evidence="2 4" id="KW-0450">Lipoyl</keyword>
<organism evidence="8">
    <name type="scientific">Fibrocapsa japonica</name>
    <dbReference type="NCBI Taxonomy" id="94617"/>
    <lineage>
        <taxon>Eukaryota</taxon>
        <taxon>Sar</taxon>
        <taxon>Stramenopiles</taxon>
        <taxon>Ochrophyta</taxon>
        <taxon>Raphidophyceae</taxon>
        <taxon>Chattonellales</taxon>
        <taxon>Chattonellaceae</taxon>
        <taxon>Fibrocapsa</taxon>
    </lineage>
</organism>
<name>A0A7S2V509_9STRA</name>
<dbReference type="InterPro" id="IPR004167">
    <property type="entry name" value="PSBD"/>
</dbReference>
<dbReference type="PANTHER" id="PTHR23151">
    <property type="entry name" value="DIHYDROLIPOAMIDE ACETYL/SUCCINYL-TRANSFERASE-RELATED"/>
    <property type="match status" value="1"/>
</dbReference>
<dbReference type="InterPro" id="IPR045257">
    <property type="entry name" value="E2/Pdx1"/>
</dbReference>
<feature type="domain" description="Lipoyl-binding" evidence="6">
    <location>
        <begin position="47"/>
        <end position="122"/>
    </location>
</feature>
<comment type="cofactor">
    <cofactor evidence="4">
        <name>(R)-lipoate</name>
        <dbReference type="ChEBI" id="CHEBI:83088"/>
    </cofactor>
</comment>
<evidence type="ECO:0000256" key="1">
    <source>
        <dbReference type="ARBA" id="ARBA00007317"/>
    </source>
</evidence>
<evidence type="ECO:0000256" key="2">
    <source>
        <dbReference type="ARBA" id="ARBA00022823"/>
    </source>
</evidence>
<dbReference type="SUPFAM" id="SSF51230">
    <property type="entry name" value="Single hybrid motif"/>
    <property type="match status" value="2"/>
</dbReference>
<sequence length="655" mass="66881">MKTCYAGTLLCLFHGAAAFFHAPPTGLYNGPSVVNRFSRCQLSMVDSSEITMPALSSTMTEGKIVQWLKSPGDKIDVGDIIMVVESDKADMDVESFEDGYLAKIITPEGEVANVGAPVALVAKSEADISAVASGGASSPAAAAPAPAAPAAAPAAPAPAPAAAPAALDVPNSDVLMPALSSTMTEGKIVSWMKSVGDKVEVGDILMVVESDKADMDVESFEEGYLARIDVGEGEAAPVGGTVAVLAQNEADIPTIQAAPKGGAPAAAAPVAAAAPAAAAPVAAAPAPVTRPAGGRVVASGYAKKLAAEKGIDLALVTGTGPNGRITASDVENFTGAPAAPAAPVTSATPTYVPTPGIIHATPSAKKLAKEKGVDLATLKGTGNFGRIVKDDVLLKLGLPLENAPAPAAAPAAAAAAAAPAAKKAAAAPAAEAAGTVKRMTGMEKAVSKNMEANLDVPIFRVSRPITTDKMDVLYRELKPKGVSVSALLAKAVAMTLEKHPIMNAVFVAPDGIQFNDINVAMAVAIDGGLITPVLQKANEMDLYSLARKWRELVTKAQEKRLSSEEYSTGTFTITNLGMFGITQFSAILPPKHGAILAIGASVPTVVQQKNGFLGVEKKMTVTITADHRIIYGAHAAEFLRDLADLLENNIESLTK</sequence>
<evidence type="ECO:0000259" key="6">
    <source>
        <dbReference type="PROSITE" id="PS50968"/>
    </source>
</evidence>
<dbReference type="FunFam" id="2.40.50.100:FF:000010">
    <property type="entry name" value="Acetyltransferase component of pyruvate dehydrogenase complex"/>
    <property type="match status" value="2"/>
</dbReference>
<dbReference type="CDD" id="cd06849">
    <property type="entry name" value="lipoyl_domain"/>
    <property type="match status" value="2"/>
</dbReference>